<comment type="caution">
    <text evidence="1">The sequence shown here is derived from an EMBL/GenBank/DDBJ whole genome shotgun (WGS) entry which is preliminary data.</text>
</comment>
<sequence>MPSVALRTPTLASNLPKDSVESAAEPDLSRHRDSRLVEYQTPIPEEDESTETASEPAEPLTPTSDTAPDSHPFRPDGTVESVFVTAKSDMPHLHSKSLPQPYSVAPATPAVPKEAAPPPAAAAVTRTQSNTKLTSQMDPTVAPEKPGLTKRVGSFMRNKLHRTPSTKDVPSASNIPSEQVFVKTGVDGPDEVSAPALNIPKYRRLSSFSLSARNSPKSSQGNSPPSPGSPSSTISNEETSSGKKPRLGHKHSSSSTAIAGMEKQTRPGITWAGGGKEGKKNSRFARRRSASTEIVPKLQSADQTVGLIDTFSKPAAEGVGMKARRLSLSLPDEFVVDCCELDKEFKSSSLMPGKRGKCLGRGATAEVRIMARKGISGEELVAVKEFRGREKDEHEDDYIKKIQSEYSIAKSLHHPNIVETVRLCKNKGRWNHVMEFCAYGELFSLVERKLFAAGLEGYYSVNDRLCFFKQLLRGVDYLHCHGIAHRDIKLENLLLDKDGHLKISDFGVAEVFSGEHPGLRAAGGECGRNMGEVRLSKPGICGSLPYIAPEVLAKNGEYDPRPLDVWSCAIVFLTMTFGGCPWQAAKPEFEYYARFKKGWDEWLPNHPDGQIFDGPDGQPKCGKLFSFINPPPIKRLLLKMLHPIPEKRITIREVVSSVCIKGIECCCPESFEDPTVSIDTSKCTSKQMSKMKKTLLHTHKPPKPESRVAKALTHRWDMGDGWS</sequence>
<reference evidence="1" key="1">
    <citation type="journal article" date="2020" name="Stud. Mycol.">
        <title>101 Dothideomycetes genomes: a test case for predicting lifestyles and emergence of pathogens.</title>
        <authorList>
            <person name="Haridas S."/>
            <person name="Albert R."/>
            <person name="Binder M."/>
            <person name="Bloem J."/>
            <person name="Labutti K."/>
            <person name="Salamov A."/>
            <person name="Andreopoulos B."/>
            <person name="Baker S."/>
            <person name="Barry K."/>
            <person name="Bills G."/>
            <person name="Bluhm B."/>
            <person name="Cannon C."/>
            <person name="Castanera R."/>
            <person name="Culley D."/>
            <person name="Daum C."/>
            <person name="Ezra D."/>
            <person name="Gonzalez J."/>
            <person name="Henrissat B."/>
            <person name="Kuo A."/>
            <person name="Liang C."/>
            <person name="Lipzen A."/>
            <person name="Lutzoni F."/>
            <person name="Magnuson J."/>
            <person name="Mondo S."/>
            <person name="Nolan M."/>
            <person name="Ohm R."/>
            <person name="Pangilinan J."/>
            <person name="Park H.-J."/>
            <person name="Ramirez L."/>
            <person name="Alfaro M."/>
            <person name="Sun H."/>
            <person name="Tritt A."/>
            <person name="Yoshinaga Y."/>
            <person name="Zwiers L.-H."/>
            <person name="Turgeon B."/>
            <person name="Goodwin S."/>
            <person name="Spatafora J."/>
            <person name="Crous P."/>
            <person name="Grigoriev I."/>
        </authorList>
    </citation>
    <scope>NUCLEOTIDE SEQUENCE</scope>
    <source>
        <strain evidence="1">ATCC 200398</strain>
    </source>
</reference>
<name>A0ACB6QT02_9PLEO</name>
<organism evidence="1 2">
    <name type="scientific">Lindgomyces ingoldianus</name>
    <dbReference type="NCBI Taxonomy" id="673940"/>
    <lineage>
        <taxon>Eukaryota</taxon>
        <taxon>Fungi</taxon>
        <taxon>Dikarya</taxon>
        <taxon>Ascomycota</taxon>
        <taxon>Pezizomycotina</taxon>
        <taxon>Dothideomycetes</taxon>
        <taxon>Pleosporomycetidae</taxon>
        <taxon>Pleosporales</taxon>
        <taxon>Lindgomycetaceae</taxon>
        <taxon>Lindgomyces</taxon>
    </lineage>
</organism>
<evidence type="ECO:0000313" key="2">
    <source>
        <dbReference type="Proteomes" id="UP000799755"/>
    </source>
</evidence>
<gene>
    <name evidence="1" type="ORF">BDR25DRAFT_47967</name>
</gene>
<evidence type="ECO:0000313" key="1">
    <source>
        <dbReference type="EMBL" id="KAF2469296.1"/>
    </source>
</evidence>
<dbReference type="EMBL" id="MU003512">
    <property type="protein sequence ID" value="KAF2469296.1"/>
    <property type="molecule type" value="Genomic_DNA"/>
</dbReference>
<protein>
    <submittedName>
        <fullName evidence="1">Pkinase-domain-containing protein</fullName>
    </submittedName>
</protein>
<dbReference type="Proteomes" id="UP000799755">
    <property type="component" value="Unassembled WGS sequence"/>
</dbReference>
<keyword evidence="2" id="KW-1185">Reference proteome</keyword>
<proteinExistence type="predicted"/>
<accession>A0ACB6QT02</accession>